<gene>
    <name evidence="1" type="ORF">DSM3645_25141</name>
</gene>
<dbReference type="Proteomes" id="UP000004358">
    <property type="component" value="Unassembled WGS sequence"/>
</dbReference>
<reference evidence="1 2" key="1">
    <citation type="submission" date="2006-02" db="EMBL/GenBank/DDBJ databases">
        <authorList>
            <person name="Amann R."/>
            <person name="Ferriera S."/>
            <person name="Johnson J."/>
            <person name="Kravitz S."/>
            <person name="Halpern A."/>
            <person name="Remington K."/>
            <person name="Beeson K."/>
            <person name="Tran B."/>
            <person name="Rogers Y.-H."/>
            <person name="Friedman R."/>
            <person name="Venter J.C."/>
        </authorList>
    </citation>
    <scope>NUCLEOTIDE SEQUENCE [LARGE SCALE GENOMIC DNA]</scope>
    <source>
        <strain evidence="1 2">DSM 3645</strain>
    </source>
</reference>
<evidence type="ECO:0000313" key="1">
    <source>
        <dbReference type="EMBL" id="EAQ77068.1"/>
    </source>
</evidence>
<dbReference type="AlphaFoldDB" id="A4A2F4"/>
<name>A4A2F4_9BACT</name>
<organism evidence="1 2">
    <name type="scientific">Blastopirellula marina DSM 3645</name>
    <dbReference type="NCBI Taxonomy" id="314230"/>
    <lineage>
        <taxon>Bacteria</taxon>
        <taxon>Pseudomonadati</taxon>
        <taxon>Planctomycetota</taxon>
        <taxon>Planctomycetia</taxon>
        <taxon>Pirellulales</taxon>
        <taxon>Pirellulaceae</taxon>
        <taxon>Blastopirellula</taxon>
    </lineage>
</organism>
<evidence type="ECO:0000313" key="2">
    <source>
        <dbReference type="Proteomes" id="UP000004358"/>
    </source>
</evidence>
<comment type="caution">
    <text evidence="1">The sequence shown here is derived from an EMBL/GenBank/DDBJ whole genome shotgun (WGS) entry which is preliminary data.</text>
</comment>
<accession>A4A2F4</accession>
<proteinExistence type="predicted"/>
<protein>
    <submittedName>
        <fullName evidence="1">Uncharacterized protein</fullName>
    </submittedName>
</protein>
<dbReference type="HOGENOM" id="CLU_3372364_0_0_0"/>
<sequence>MAAGTLAYKLGEITAPQSSFEIEDDAAIASAVGP</sequence>
<dbReference type="EMBL" id="AANZ01000044">
    <property type="protein sequence ID" value="EAQ77068.1"/>
    <property type="molecule type" value="Genomic_DNA"/>
</dbReference>